<name>A0A5S6QS03_TRIMR</name>
<feature type="region of interest" description="Disordered" evidence="1">
    <location>
        <begin position="1"/>
        <end position="20"/>
    </location>
</feature>
<evidence type="ECO:0000256" key="1">
    <source>
        <dbReference type="SAM" id="MobiDB-lite"/>
    </source>
</evidence>
<protein>
    <submittedName>
        <fullName evidence="3">Uncharacterized protein</fullName>
    </submittedName>
</protein>
<proteinExistence type="predicted"/>
<keyword evidence="2" id="KW-1185">Reference proteome</keyword>
<sequence length="290" mass="31260">MSPWRVGGNRRPINASQDGRSCAPMFLPRNSVANRCQFYPSDVGSGSEASSVGVVAMDGCDSRVTQKERWPLFQEGAEIRRPRKQPPRVNLPKDRISICPAAPRFAGSAQLLTSWRAGLVATNFRSLASANRSFAGAPCSASCLSIAMEGPQDWVSNRSLAPLGPIVGRRRKGTKGSCPLGAPFSPAARAAKEGRASSYCARFSNGLCCKSVCDSACMRTVGQQKRRDRVRLVGEQRSQVETMLRPPVPFWGTPSLGAPLPRASEVRGDRTIAACRPLAARTRQVPGCCR</sequence>
<reference evidence="3" key="1">
    <citation type="submission" date="2019-12" db="UniProtKB">
        <authorList>
            <consortium name="WormBaseParasite"/>
        </authorList>
    </citation>
    <scope>IDENTIFICATION</scope>
</reference>
<dbReference type="AlphaFoldDB" id="A0A5S6QS03"/>
<organism evidence="2 3">
    <name type="scientific">Trichuris muris</name>
    <name type="common">Mouse whipworm</name>
    <dbReference type="NCBI Taxonomy" id="70415"/>
    <lineage>
        <taxon>Eukaryota</taxon>
        <taxon>Metazoa</taxon>
        <taxon>Ecdysozoa</taxon>
        <taxon>Nematoda</taxon>
        <taxon>Enoplea</taxon>
        <taxon>Dorylaimia</taxon>
        <taxon>Trichinellida</taxon>
        <taxon>Trichuridae</taxon>
        <taxon>Trichuris</taxon>
    </lineage>
</organism>
<dbReference type="WBParaSite" id="TMUE_2000010136.1">
    <property type="protein sequence ID" value="TMUE_2000010136.1"/>
    <property type="gene ID" value="WBGene00300856"/>
</dbReference>
<evidence type="ECO:0000313" key="2">
    <source>
        <dbReference type="Proteomes" id="UP000046395"/>
    </source>
</evidence>
<dbReference type="Proteomes" id="UP000046395">
    <property type="component" value="Unassembled WGS sequence"/>
</dbReference>
<accession>A0A5S6QS03</accession>
<evidence type="ECO:0000313" key="3">
    <source>
        <dbReference type="WBParaSite" id="TMUE_2000010136.1"/>
    </source>
</evidence>